<evidence type="ECO:0000256" key="2">
    <source>
        <dbReference type="ARBA" id="ARBA00023015"/>
    </source>
</evidence>
<keyword evidence="2" id="KW-0805">Transcription regulation</keyword>
<dbReference type="GO" id="GO:0016987">
    <property type="term" value="F:sigma factor activity"/>
    <property type="evidence" value="ECO:0007669"/>
    <property type="project" value="UniProtKB-KW"/>
</dbReference>
<dbReference type="InterPro" id="IPR013249">
    <property type="entry name" value="RNA_pol_sigma70_r4_t2"/>
</dbReference>
<dbReference type="Gene3D" id="1.10.10.10">
    <property type="entry name" value="Winged helix-like DNA-binding domain superfamily/Winged helix DNA-binding domain"/>
    <property type="match status" value="1"/>
</dbReference>
<dbReference type="InterPro" id="IPR039425">
    <property type="entry name" value="RNA_pol_sigma-70-like"/>
</dbReference>
<dbReference type="AlphaFoldDB" id="A0AA49GK26"/>
<dbReference type="EMBL" id="CP120682">
    <property type="protein sequence ID" value="WKN35181.1"/>
    <property type="molecule type" value="Genomic_DNA"/>
</dbReference>
<dbReference type="Gene3D" id="1.10.1740.10">
    <property type="match status" value="1"/>
</dbReference>
<organism evidence="6">
    <name type="scientific">Roseihalotalea indica</name>
    <dbReference type="NCBI Taxonomy" id="2867963"/>
    <lineage>
        <taxon>Bacteria</taxon>
        <taxon>Pseudomonadati</taxon>
        <taxon>Bacteroidota</taxon>
        <taxon>Cytophagia</taxon>
        <taxon>Cytophagales</taxon>
        <taxon>Catalimonadaceae</taxon>
        <taxon>Roseihalotalea</taxon>
    </lineage>
</organism>
<dbReference type="PANTHER" id="PTHR43133:SF46">
    <property type="entry name" value="RNA POLYMERASE SIGMA-70 FACTOR ECF SUBFAMILY"/>
    <property type="match status" value="1"/>
</dbReference>
<evidence type="ECO:0000256" key="3">
    <source>
        <dbReference type="ARBA" id="ARBA00023082"/>
    </source>
</evidence>
<evidence type="ECO:0000256" key="1">
    <source>
        <dbReference type="ARBA" id="ARBA00010641"/>
    </source>
</evidence>
<dbReference type="InterPro" id="IPR013325">
    <property type="entry name" value="RNA_pol_sigma_r2"/>
</dbReference>
<dbReference type="SUPFAM" id="SSF88946">
    <property type="entry name" value="Sigma2 domain of RNA polymerase sigma factors"/>
    <property type="match status" value="1"/>
</dbReference>
<evidence type="ECO:0000259" key="5">
    <source>
        <dbReference type="Pfam" id="PF08281"/>
    </source>
</evidence>
<dbReference type="NCBIfam" id="TIGR02937">
    <property type="entry name" value="sigma70-ECF"/>
    <property type="match status" value="1"/>
</dbReference>
<reference evidence="6" key="1">
    <citation type="journal article" date="2023" name="Comput. Struct. Biotechnol. J.">
        <title>Discovery of a novel marine Bacteroidetes with a rich repertoire of carbohydrate-active enzymes.</title>
        <authorList>
            <person name="Chen B."/>
            <person name="Liu G."/>
            <person name="Chen Q."/>
            <person name="Wang H."/>
            <person name="Liu L."/>
            <person name="Tang K."/>
        </authorList>
    </citation>
    <scope>NUCLEOTIDE SEQUENCE</scope>
    <source>
        <strain evidence="6">TK19036</strain>
    </source>
</reference>
<dbReference type="SUPFAM" id="SSF88659">
    <property type="entry name" value="Sigma3 and sigma4 domains of RNA polymerase sigma factors"/>
    <property type="match status" value="1"/>
</dbReference>
<reference evidence="6" key="2">
    <citation type="journal article" date="2024" name="Antonie Van Leeuwenhoek">
        <title>Roseihalotalea indica gen. nov., sp. nov., a halophilic Bacteroidetes from mesopelagic Southwest Indian Ocean with higher carbohydrate metabolic potential.</title>
        <authorList>
            <person name="Chen B."/>
            <person name="Zhang M."/>
            <person name="Lin D."/>
            <person name="Ye J."/>
            <person name="Tang K."/>
        </authorList>
    </citation>
    <scope>NUCLEOTIDE SEQUENCE</scope>
    <source>
        <strain evidence="6">TK19036</strain>
    </source>
</reference>
<feature type="domain" description="RNA polymerase sigma factor 70 region 4 type 2" evidence="5">
    <location>
        <begin position="127"/>
        <end position="164"/>
    </location>
</feature>
<gene>
    <name evidence="6" type="ORF">K4G66_22650</name>
</gene>
<accession>A0AA49GK26</accession>
<sequence>MPPHTHQQDLSHWQQLQQGSPQALAALYDIFFPQLFRYGSQLVPDRALVQDTLQDFFVELYARHSSLSDVRQVRSYLYVAFRRKLLRLHLKQQRFTPYDSGSATEAHTLSYEQKLVLDELGETQRASLTKALNSLSSRQKEAVFLRFYEEMDYDEIATVLDLKEVKYARTLIYRSIASLREAMESHKASLTLYSLSPLALIPFCFK</sequence>
<dbReference type="InterPro" id="IPR013324">
    <property type="entry name" value="RNA_pol_sigma_r3/r4-like"/>
</dbReference>
<keyword evidence="3" id="KW-0731">Sigma factor</keyword>
<comment type="similarity">
    <text evidence="1">Belongs to the sigma-70 factor family. ECF subfamily.</text>
</comment>
<dbReference type="InterPro" id="IPR036388">
    <property type="entry name" value="WH-like_DNA-bd_sf"/>
</dbReference>
<evidence type="ECO:0000256" key="4">
    <source>
        <dbReference type="ARBA" id="ARBA00023163"/>
    </source>
</evidence>
<evidence type="ECO:0000313" key="6">
    <source>
        <dbReference type="EMBL" id="WKN35181.1"/>
    </source>
</evidence>
<proteinExistence type="inferred from homology"/>
<dbReference type="GO" id="GO:0003677">
    <property type="term" value="F:DNA binding"/>
    <property type="evidence" value="ECO:0007669"/>
    <property type="project" value="InterPro"/>
</dbReference>
<dbReference type="Pfam" id="PF08281">
    <property type="entry name" value="Sigma70_r4_2"/>
    <property type="match status" value="1"/>
</dbReference>
<dbReference type="PANTHER" id="PTHR43133">
    <property type="entry name" value="RNA POLYMERASE ECF-TYPE SIGMA FACTO"/>
    <property type="match status" value="1"/>
</dbReference>
<keyword evidence="4" id="KW-0804">Transcription</keyword>
<dbReference type="CDD" id="cd06171">
    <property type="entry name" value="Sigma70_r4"/>
    <property type="match status" value="1"/>
</dbReference>
<dbReference type="GO" id="GO:0006352">
    <property type="term" value="P:DNA-templated transcription initiation"/>
    <property type="evidence" value="ECO:0007669"/>
    <property type="project" value="InterPro"/>
</dbReference>
<protein>
    <submittedName>
        <fullName evidence="6">Sigma-70 family RNA polymerase sigma factor</fullName>
    </submittedName>
</protein>
<dbReference type="InterPro" id="IPR014284">
    <property type="entry name" value="RNA_pol_sigma-70_dom"/>
</dbReference>
<name>A0AA49GK26_9BACT</name>